<evidence type="ECO:0000256" key="15">
    <source>
        <dbReference type="ARBA" id="ARBA00023204"/>
    </source>
</evidence>
<evidence type="ECO:0000259" key="22">
    <source>
        <dbReference type="PROSITE" id="PS50076"/>
    </source>
</evidence>
<evidence type="ECO:0000256" key="16">
    <source>
        <dbReference type="ARBA" id="ARBA00023242"/>
    </source>
</evidence>
<evidence type="ECO:0000256" key="11">
    <source>
        <dbReference type="ARBA" id="ARBA00022989"/>
    </source>
</evidence>
<dbReference type="CDD" id="cd06257">
    <property type="entry name" value="DnaJ"/>
    <property type="match status" value="1"/>
</dbReference>
<evidence type="ECO:0000256" key="5">
    <source>
        <dbReference type="ARBA" id="ARBA00022722"/>
    </source>
</evidence>
<keyword evidence="7" id="KW-0227">DNA damage</keyword>
<dbReference type="PANTHER" id="PTHR12415">
    <property type="entry name" value="TYROSYL-DNA PHOSPHODIESTERASE 1"/>
    <property type="match status" value="1"/>
</dbReference>
<dbReference type="PROSITE" id="PS50076">
    <property type="entry name" value="DNAJ_2"/>
    <property type="match status" value="1"/>
</dbReference>
<feature type="site" description="Interaction with DNA" evidence="20">
    <location>
        <position position="913"/>
    </location>
</feature>
<keyword evidence="11" id="KW-1133">Transmembrane helix</keyword>
<dbReference type="InterPro" id="IPR008984">
    <property type="entry name" value="SMAD_FHA_dom_sf"/>
</dbReference>
<dbReference type="AlphaFoldDB" id="A0A8K0HGH8"/>
<feature type="active site" description="Nucleophile" evidence="18">
    <location>
        <position position="661"/>
    </location>
</feature>
<dbReference type="GO" id="GO:0006281">
    <property type="term" value="P:DNA repair"/>
    <property type="evidence" value="ECO:0007669"/>
    <property type="project" value="UniProtKB-KW"/>
</dbReference>
<evidence type="ECO:0000256" key="12">
    <source>
        <dbReference type="ARBA" id="ARBA00023136"/>
    </source>
</evidence>
<dbReference type="GO" id="GO:0003697">
    <property type="term" value="F:single-stranded DNA binding"/>
    <property type="evidence" value="ECO:0007669"/>
    <property type="project" value="TreeGrafter"/>
</dbReference>
<evidence type="ECO:0000256" key="18">
    <source>
        <dbReference type="PIRSR" id="PIRSR610347-1"/>
    </source>
</evidence>
<dbReference type="GO" id="GO:0005634">
    <property type="term" value="C:nucleus"/>
    <property type="evidence" value="ECO:0007669"/>
    <property type="project" value="UniProtKB-SubCell"/>
</dbReference>
<dbReference type="SUPFAM" id="SSF56024">
    <property type="entry name" value="Phospholipase D/nuclease"/>
    <property type="match status" value="2"/>
</dbReference>
<gene>
    <name evidence="23" type="ORF">FNV43_RR07764</name>
</gene>
<evidence type="ECO:0000256" key="2">
    <source>
        <dbReference type="ARBA" id="ARBA00004477"/>
    </source>
</evidence>
<evidence type="ECO:0000313" key="24">
    <source>
        <dbReference type="Proteomes" id="UP000796880"/>
    </source>
</evidence>
<dbReference type="SUPFAM" id="SSF46565">
    <property type="entry name" value="Chaperone J-domain"/>
    <property type="match status" value="1"/>
</dbReference>
<dbReference type="SMART" id="SM00271">
    <property type="entry name" value="DnaJ"/>
    <property type="match status" value="1"/>
</dbReference>
<keyword evidence="15" id="KW-0234">DNA repair</keyword>
<reference evidence="23" key="1">
    <citation type="submission" date="2020-03" db="EMBL/GenBank/DDBJ databases">
        <title>A high-quality chromosome-level genome assembly of a woody plant with both climbing and erect habits, Rhamnella rubrinervis.</title>
        <authorList>
            <person name="Lu Z."/>
            <person name="Yang Y."/>
            <person name="Zhu X."/>
            <person name="Sun Y."/>
        </authorList>
    </citation>
    <scope>NUCLEOTIDE SEQUENCE</scope>
    <source>
        <strain evidence="23">BYM</strain>
        <tissue evidence="23">Leaf</tissue>
    </source>
</reference>
<name>A0A8K0HGH8_9ROSA</name>
<evidence type="ECO:0000256" key="14">
    <source>
        <dbReference type="ARBA" id="ARBA00023186"/>
    </source>
</evidence>
<feature type="chain" id="PRO_5035482719" description="J domain-containing protein" evidence="21">
    <location>
        <begin position="28"/>
        <end position="1041"/>
    </location>
</feature>
<dbReference type="SUPFAM" id="SSF49879">
    <property type="entry name" value="SMAD/FHA domain"/>
    <property type="match status" value="1"/>
</dbReference>
<dbReference type="PROSITE" id="PS00636">
    <property type="entry name" value="DNAJ_1"/>
    <property type="match status" value="1"/>
</dbReference>
<evidence type="ECO:0000256" key="7">
    <source>
        <dbReference type="ARBA" id="ARBA00022763"/>
    </source>
</evidence>
<feature type="domain" description="J" evidence="22">
    <location>
        <begin position="34"/>
        <end position="98"/>
    </location>
</feature>
<dbReference type="EMBL" id="VOIH02000003">
    <property type="protein sequence ID" value="KAF3451668.1"/>
    <property type="molecule type" value="Genomic_DNA"/>
</dbReference>
<comment type="similarity">
    <text evidence="3">Belongs to the tyrosyl-DNA phosphodiesterase family.</text>
</comment>
<dbReference type="InterPro" id="IPR018253">
    <property type="entry name" value="DnaJ_domain_CS"/>
</dbReference>
<dbReference type="InterPro" id="IPR001623">
    <property type="entry name" value="DnaJ_domain"/>
</dbReference>
<evidence type="ECO:0000256" key="21">
    <source>
        <dbReference type="SAM" id="SignalP"/>
    </source>
</evidence>
<evidence type="ECO:0000256" key="4">
    <source>
        <dbReference type="ARBA" id="ARBA00022692"/>
    </source>
</evidence>
<keyword evidence="12" id="KW-0472">Membrane</keyword>
<sequence>MAPPARIRWFAVVLAIVVSFLISPSTAIYCDEDDCYDLLGVSQNANASEIKKAYYKLSLKHHPDKNPDPESRKLFVKIANAYEILKDEATREQYDYAIAHPEEVFYNTARYYRAYYGHKTDPRAVVIGLFLILSAFQYFNQWTRYNQAIAMVKKTPAYKNKLRALELERSGGTVNKKKGNKQMDKKKEEDLSKELDLQIKGAEKPSIWELIGIRLILLPYTIGKLSLWCGRWLWRYKVKQAPYSWEDASYLTQRSLRVPPDAWRNIEVHGDALKASEDLNRNFRIFTCFSYTLHGVEVPQARLALVSLAGSLLSIQLSFCKTHRLLIPPSPSNILNTSLRLGVRRPSKPGTFSALRSHATRYSAMAQPQIGYLVPLNEKLEEDTLIPQIPLFRGVNFIGRDSFSLSDKRLSRKHLTVNVSPDGSSSLIVEGTNPVVVNSGNSRKKLYSRENSTISGSDIIELIPGHYFFKYVILGGDKNVSFIDTHKRVSNDGREPGKCEALNGKRLRRVSEDEVSTRNSKTLAVENNGRVGGSNLVTKNSENSLSKRDSLDEVLRHFQVSKDLLPLTFRLLQVQGLPQWANTSCVSIRDVIEGDILIAILSNYMVDIDWLIPACPILAKIPQVLVIHGEGDGTLDHMKRKKPANWILHKPPLPISFGTHHSKAMLLVYPRGVRIIVHTANLIFLDWNNKSQGLWMQDFPWKEKNSSRKGCAFENDLIDYLSALKLPDLSVNLPTRGRFSINASFFKNFDYSNAEVRLIASVPGYHMGTSLKKWGHMKLRTVLQDCTFDKEFRKSPLVYQFSSLGSLDEKWMAELASSMSSGLSEDKTPLGLGEPLIVWPTVEDVRCSLEGYVAGNAIPSPLKNIEKTFLKKYWAKWKARHTGRCRAMPHIKTYTRYSDQKLAWLLLTSANLSKAAWGALQKNNLQLMIRSYELGVLFLPSKRCSVGFSCTTNSCLPEEKCESSENSRERKTEMVTLNWERSLNTVSSSSNVIKLPVPYELPPQPYSSEDVPWSWDRRYSKKDVYGQVWPRHVQLYAGQDS</sequence>
<keyword evidence="10" id="KW-0269">Exonuclease</keyword>
<keyword evidence="16" id="KW-0539">Nucleus</keyword>
<dbReference type="GO" id="GO:0005789">
    <property type="term" value="C:endoplasmic reticulum membrane"/>
    <property type="evidence" value="ECO:0007669"/>
    <property type="project" value="UniProtKB-SubCell"/>
</dbReference>
<evidence type="ECO:0000256" key="6">
    <source>
        <dbReference type="ARBA" id="ARBA00022729"/>
    </source>
</evidence>
<keyword evidence="6 21" id="KW-0732">Signal</keyword>
<dbReference type="Gene3D" id="3.30.870.10">
    <property type="entry name" value="Endonuclease Chain A"/>
    <property type="match status" value="2"/>
</dbReference>
<evidence type="ECO:0000256" key="19">
    <source>
        <dbReference type="PIRSR" id="PIRSR610347-2"/>
    </source>
</evidence>
<keyword evidence="4" id="KW-0812">Transmembrane</keyword>
<evidence type="ECO:0000256" key="9">
    <source>
        <dbReference type="ARBA" id="ARBA00022824"/>
    </source>
</evidence>
<keyword evidence="24" id="KW-1185">Reference proteome</keyword>
<dbReference type="Pfam" id="PF00226">
    <property type="entry name" value="DnaJ"/>
    <property type="match status" value="1"/>
</dbReference>
<dbReference type="GO" id="GO:0003690">
    <property type="term" value="F:double-stranded DNA binding"/>
    <property type="evidence" value="ECO:0007669"/>
    <property type="project" value="TreeGrafter"/>
</dbReference>
<dbReference type="OrthoDB" id="47785at2759"/>
<dbReference type="GO" id="GO:0017005">
    <property type="term" value="F:3'-tyrosyl-DNA phosphodiesterase activity"/>
    <property type="evidence" value="ECO:0007669"/>
    <property type="project" value="TreeGrafter"/>
</dbReference>
<dbReference type="Pfam" id="PF06087">
    <property type="entry name" value="Tyr-DNA_phospho"/>
    <property type="match status" value="1"/>
</dbReference>
<proteinExistence type="inferred from homology"/>
<comment type="caution">
    <text evidence="23">The sequence shown here is derived from an EMBL/GenBank/DDBJ whole genome shotgun (WGS) entry which is preliminary data.</text>
</comment>
<comment type="function">
    <text evidence="17">May play a role in protein folding in the endoplasmic reticulum.</text>
</comment>
<evidence type="ECO:0000256" key="10">
    <source>
        <dbReference type="ARBA" id="ARBA00022839"/>
    </source>
</evidence>
<evidence type="ECO:0000256" key="3">
    <source>
        <dbReference type="ARBA" id="ARBA00010205"/>
    </source>
</evidence>
<dbReference type="CDD" id="cd09122">
    <property type="entry name" value="PLDc_Tdp1_1"/>
    <property type="match status" value="1"/>
</dbReference>
<comment type="subcellular location">
    <subcellularLocation>
        <location evidence="2">Endoplasmic reticulum membrane</location>
        <topology evidence="2">Multi-pass membrane protein</topology>
    </subcellularLocation>
    <subcellularLocation>
        <location evidence="1">Nucleus</location>
    </subcellularLocation>
</comment>
<dbReference type="PRINTS" id="PR00625">
    <property type="entry name" value="JDOMAIN"/>
</dbReference>
<dbReference type="GO" id="GO:0004527">
    <property type="term" value="F:exonuclease activity"/>
    <property type="evidence" value="ECO:0007669"/>
    <property type="project" value="UniProtKB-KW"/>
</dbReference>
<accession>A0A8K0HGH8</accession>
<dbReference type="FunFam" id="1.10.287.110:FF:000050">
    <property type="entry name" value="Chaperone protein dnaJ 50"/>
    <property type="match status" value="1"/>
</dbReference>
<keyword evidence="8" id="KW-0378">Hydrolase</keyword>
<dbReference type="Proteomes" id="UP000796880">
    <property type="component" value="Unassembled WGS sequence"/>
</dbReference>
<keyword evidence="13" id="KW-0325">Glycoprotein</keyword>
<evidence type="ECO:0000256" key="1">
    <source>
        <dbReference type="ARBA" id="ARBA00004123"/>
    </source>
</evidence>
<keyword evidence="14" id="KW-0143">Chaperone</keyword>
<evidence type="ECO:0000313" key="23">
    <source>
        <dbReference type="EMBL" id="KAF3451668.1"/>
    </source>
</evidence>
<dbReference type="PANTHER" id="PTHR12415:SF0">
    <property type="entry name" value="TYROSYL-DNA PHOSPHODIESTERASE 1"/>
    <property type="match status" value="1"/>
</dbReference>
<dbReference type="InterPro" id="IPR010347">
    <property type="entry name" value="Tdp1"/>
</dbReference>
<feature type="active site" description="Proton donor/acceptor" evidence="18">
    <location>
        <position position="890"/>
    </location>
</feature>
<evidence type="ECO:0000256" key="20">
    <source>
        <dbReference type="PIRSR" id="PIRSR610347-3"/>
    </source>
</evidence>
<feature type="binding site" evidence="19">
    <location>
        <position position="892"/>
    </location>
    <ligand>
        <name>substrate</name>
    </ligand>
</feature>
<dbReference type="Gene3D" id="2.60.200.20">
    <property type="match status" value="1"/>
</dbReference>
<protein>
    <recommendedName>
        <fullName evidence="22">J domain-containing protein</fullName>
    </recommendedName>
</protein>
<dbReference type="FunFam" id="3.30.870.10:FF:000028">
    <property type="entry name" value="Tyrosyl-DNA phosphodiesterase 1"/>
    <property type="match status" value="1"/>
</dbReference>
<feature type="signal peptide" evidence="21">
    <location>
        <begin position="1"/>
        <end position="27"/>
    </location>
</feature>
<dbReference type="FunFam" id="3.30.870.10:FF:000031">
    <property type="entry name" value="Tyrosyl-DNA phosphodiesterase 1"/>
    <property type="match status" value="1"/>
</dbReference>
<evidence type="ECO:0000256" key="13">
    <source>
        <dbReference type="ARBA" id="ARBA00023180"/>
    </source>
</evidence>
<evidence type="ECO:0000256" key="17">
    <source>
        <dbReference type="ARBA" id="ARBA00056093"/>
    </source>
</evidence>
<dbReference type="Gene3D" id="1.10.287.110">
    <property type="entry name" value="DnaJ domain"/>
    <property type="match status" value="1"/>
</dbReference>
<organism evidence="23 24">
    <name type="scientific">Rhamnella rubrinervis</name>
    <dbReference type="NCBI Taxonomy" id="2594499"/>
    <lineage>
        <taxon>Eukaryota</taxon>
        <taxon>Viridiplantae</taxon>
        <taxon>Streptophyta</taxon>
        <taxon>Embryophyta</taxon>
        <taxon>Tracheophyta</taxon>
        <taxon>Spermatophyta</taxon>
        <taxon>Magnoliopsida</taxon>
        <taxon>eudicotyledons</taxon>
        <taxon>Gunneridae</taxon>
        <taxon>Pentapetalae</taxon>
        <taxon>rosids</taxon>
        <taxon>fabids</taxon>
        <taxon>Rosales</taxon>
        <taxon>Rhamnaceae</taxon>
        <taxon>rhamnoid group</taxon>
        <taxon>Rhamneae</taxon>
        <taxon>Rhamnella</taxon>
    </lineage>
</organism>
<keyword evidence="9" id="KW-0256">Endoplasmic reticulum</keyword>
<feature type="binding site" evidence="19">
    <location>
        <position position="663"/>
    </location>
    <ligand>
        <name>substrate</name>
    </ligand>
</feature>
<dbReference type="CDD" id="cd22671">
    <property type="entry name" value="FHA_APTX-like"/>
    <property type="match status" value="1"/>
</dbReference>
<evidence type="ECO:0000256" key="8">
    <source>
        <dbReference type="ARBA" id="ARBA00022801"/>
    </source>
</evidence>
<dbReference type="InterPro" id="IPR036869">
    <property type="entry name" value="J_dom_sf"/>
</dbReference>
<keyword evidence="5" id="KW-0540">Nuclease</keyword>